<feature type="region of interest" description="Disordered" evidence="1">
    <location>
        <begin position="263"/>
        <end position="289"/>
    </location>
</feature>
<dbReference type="Proteomes" id="UP001165090">
    <property type="component" value="Unassembled WGS sequence"/>
</dbReference>
<dbReference type="EMBL" id="BSDZ01000119">
    <property type="protein sequence ID" value="GLI71723.1"/>
    <property type="molecule type" value="Genomic_DNA"/>
</dbReference>
<comment type="caution">
    <text evidence="2">The sequence shown here is derived from an EMBL/GenBank/DDBJ whole genome shotgun (WGS) entry which is preliminary data.</text>
</comment>
<evidence type="ECO:0000313" key="2">
    <source>
        <dbReference type="EMBL" id="GLI71723.1"/>
    </source>
</evidence>
<reference evidence="2 3" key="1">
    <citation type="journal article" date="2023" name="IScience">
        <title>Expanded male sex-determining region conserved during the evolution of homothallism in the green alga Volvox.</title>
        <authorList>
            <person name="Yamamoto K."/>
            <person name="Matsuzaki R."/>
            <person name="Mahakham W."/>
            <person name="Heman W."/>
            <person name="Sekimoto H."/>
            <person name="Kawachi M."/>
            <person name="Minakuchi Y."/>
            <person name="Toyoda A."/>
            <person name="Nozaki H."/>
        </authorList>
    </citation>
    <scope>NUCLEOTIDE SEQUENCE [LARGE SCALE GENOMIC DNA]</scope>
    <source>
        <strain evidence="2 3">NIES-4468</strain>
    </source>
</reference>
<evidence type="ECO:0000313" key="3">
    <source>
        <dbReference type="Proteomes" id="UP001165090"/>
    </source>
</evidence>
<name>A0ABQ5SQH7_9CHLO</name>
<gene>
    <name evidence="2" type="ORF">VaNZ11_017029</name>
</gene>
<feature type="region of interest" description="Disordered" evidence="1">
    <location>
        <begin position="1"/>
        <end position="43"/>
    </location>
</feature>
<organism evidence="2 3">
    <name type="scientific">Volvox africanus</name>
    <dbReference type="NCBI Taxonomy" id="51714"/>
    <lineage>
        <taxon>Eukaryota</taxon>
        <taxon>Viridiplantae</taxon>
        <taxon>Chlorophyta</taxon>
        <taxon>core chlorophytes</taxon>
        <taxon>Chlorophyceae</taxon>
        <taxon>CS clade</taxon>
        <taxon>Chlamydomonadales</taxon>
        <taxon>Volvocaceae</taxon>
        <taxon>Volvox</taxon>
    </lineage>
</organism>
<sequence length="314" mass="34340">MTPEQYFSQHSGLMSGGNTPLGAVHPGSMPRQIPTQGAPGGPDIVGMLSQMQQDLASVNARLNSQGATSGPEFDLRALLEDYASPQVQRSPSGARFPFPDFLLHNLPGTMSADNLVLHNYRGIPEWQQLEQAQRGHPDRAGSLVYEMSILLTLLSVVELVRSGLSIIRRIIGHCNLRQDWLVALSCTCDTLLYDVAWMHNIISARMNCLTEFSRRGRDGLVALHQRYFAQSERPLLDDVTREFDAEYAKARAKVTLRSLAEQEVHRSSNSGQFRGRGGLSRRGRGRGVGGRVFQPARAVVAAGALAQTGSGQGH</sequence>
<proteinExistence type="predicted"/>
<accession>A0ABQ5SQH7</accession>
<feature type="compositionally biased region" description="Polar residues" evidence="1">
    <location>
        <begin position="1"/>
        <end position="18"/>
    </location>
</feature>
<protein>
    <submittedName>
        <fullName evidence="2">Uncharacterized protein</fullName>
    </submittedName>
</protein>
<evidence type="ECO:0000256" key="1">
    <source>
        <dbReference type="SAM" id="MobiDB-lite"/>
    </source>
</evidence>
<keyword evidence="3" id="KW-1185">Reference proteome</keyword>